<dbReference type="RefSeq" id="WP_267301487.1">
    <property type="nucleotide sequence ID" value="NZ_JAOQJZ010000011.1"/>
</dbReference>
<dbReference type="AlphaFoldDB" id="A0AAE3IJE6"/>
<organism evidence="1 2">
    <name type="scientific">Hominimerdicola aceti</name>
    <dbReference type="NCBI Taxonomy" id="2981726"/>
    <lineage>
        <taxon>Bacteria</taxon>
        <taxon>Bacillati</taxon>
        <taxon>Bacillota</taxon>
        <taxon>Clostridia</taxon>
        <taxon>Eubacteriales</taxon>
        <taxon>Oscillospiraceae</taxon>
        <taxon>Hominimerdicola</taxon>
    </lineage>
</organism>
<evidence type="ECO:0000313" key="1">
    <source>
        <dbReference type="EMBL" id="MCU6706326.1"/>
    </source>
</evidence>
<accession>A0AAE3IJE6</accession>
<evidence type="ECO:0000313" key="2">
    <source>
        <dbReference type="Proteomes" id="UP001208131"/>
    </source>
</evidence>
<reference evidence="1 2" key="1">
    <citation type="journal article" date="2021" name="ISME Commun">
        <title>Automated analysis of genomic sequences facilitates high-throughput and comprehensive description of bacteria.</title>
        <authorList>
            <person name="Hitch T.C.A."/>
        </authorList>
    </citation>
    <scope>NUCLEOTIDE SEQUENCE [LARGE SCALE GENOMIC DNA]</scope>
    <source>
        <strain evidence="1 2">Sanger_31</strain>
    </source>
</reference>
<proteinExistence type="predicted"/>
<protein>
    <submittedName>
        <fullName evidence="1">Uncharacterized protein</fullName>
    </submittedName>
</protein>
<dbReference type="EMBL" id="JAOQJZ010000011">
    <property type="protein sequence ID" value="MCU6706326.1"/>
    <property type="molecule type" value="Genomic_DNA"/>
</dbReference>
<dbReference type="Proteomes" id="UP001208131">
    <property type="component" value="Unassembled WGS sequence"/>
</dbReference>
<comment type="caution">
    <text evidence="1">The sequence shown here is derived from an EMBL/GenBank/DDBJ whole genome shotgun (WGS) entry which is preliminary data.</text>
</comment>
<gene>
    <name evidence="1" type="ORF">OCV57_10385</name>
</gene>
<sequence length="334" mass="36611">MSVSIYNKTDNKLSPLANQTELMNNDGTADITSQIENLTASVKRNTDEISILSGSCVRMGELNRNAHTAGGTWNCNDPDNINGLLGQINRGDISELGLGTELKLKGTIENVPCIINGEESTKTVEYDTYFVCVAVDFLRTTKASSGKRSYTFMPFGSPIGTNVIDNATGLGDVHAYSQTFIQQKVMPVYTAHFKNIFGNNLAEFSDPLPLMINKSATSYTYVNGGGRSVENYGSSDSYTSYSLRLPSEPEIFGHYVTSGCYDNSGMESQLPYFANKPITTALTGFGYDTTGGMWLSSYSGMNYYGYYDIDKRTIHARPVNAEFGIYPLLTLVQK</sequence>
<keyword evidence="2" id="KW-1185">Reference proteome</keyword>
<name>A0AAE3IJE6_9FIRM</name>